<dbReference type="Pfam" id="PF00535">
    <property type="entry name" value="Glycos_transf_2"/>
    <property type="match status" value="1"/>
</dbReference>
<dbReference type="Pfam" id="PF13641">
    <property type="entry name" value="Glyco_tranf_2_3"/>
    <property type="match status" value="1"/>
</dbReference>
<comment type="caution">
    <text evidence="2">The sequence shown here is derived from an EMBL/GenBank/DDBJ whole genome shotgun (WGS) entry which is preliminary data.</text>
</comment>
<dbReference type="SUPFAM" id="SSF53448">
    <property type="entry name" value="Nucleotide-diphospho-sugar transferases"/>
    <property type="match status" value="2"/>
</dbReference>
<gene>
    <name evidence="2" type="ORF">DC094_06435</name>
</gene>
<dbReference type="InterPro" id="IPR029044">
    <property type="entry name" value="Nucleotide-diphossugar_trans"/>
</dbReference>
<dbReference type="InterPro" id="IPR001173">
    <property type="entry name" value="Glyco_trans_2-like"/>
</dbReference>
<dbReference type="EMBL" id="QDDL01000002">
    <property type="protein sequence ID" value="PVZ70234.1"/>
    <property type="molecule type" value="Genomic_DNA"/>
</dbReference>
<reference evidence="2 3" key="1">
    <citation type="submission" date="2018-04" db="EMBL/GenBank/DDBJ databases">
        <title>Thalassorhabdus spongiae gen. nov., sp. nov., isolated from a marine sponge in South-West Iceland.</title>
        <authorList>
            <person name="Knobloch S."/>
            <person name="Daussin A."/>
            <person name="Johannsson R."/>
            <person name="Marteinsson V.T."/>
        </authorList>
    </citation>
    <scope>NUCLEOTIDE SEQUENCE [LARGE SCALE GENOMIC DNA]</scope>
    <source>
        <strain evidence="2 3">Hp12</strain>
    </source>
</reference>
<dbReference type="Proteomes" id="UP000244906">
    <property type="component" value="Unassembled WGS sequence"/>
</dbReference>
<sequence>MRNAVVEMKFNLNRYFDSRDYQSWLGLQSDSKKKSVEFNVSSSSIRPVFSILVPVYKVNSKFLEVMLKSVLSQSYSEWQLCIVDDGSSDKRIHDVIKKYQNNSSKIYSILSNDNQGISSASNKCLSLAHGDYIVLLDHDDVLHSDALLFLADAIIKNPKSKIIYTDEDKIDKEGRRYSPHFKPDFNYDLLLSQNYICHLTCYKTNLVVGVGGFRQGFEGSQDYDLLLRCISKINPNQIVHIPEVLYHWRACSGSTALEHSAKNYTTAAGIKSLIRHFSASPEVSIKKGMLPNTYQVRWPILGSQPSVALIVPTRDGFQILKQCIDNILSKTHYQNYQIVVVDNQSSCKKTLSYLKKISCYEKIRVVKFNKPFNYSEINNFAVDLVDSELIGLVNNDTEVISKDWLNEMVSHAIRPDIGCVGAKLYYPDNTIQHAGVILGIAGYAGHAHKHYPKNKSGYFSRLKLIQNFSAVTGACLLVRRKTYLEVGGLDQDNLKVALSDIDFCLKVREAGYRNLWTPYAELYHHESKSRGAEDTPEKQQRFEKEVEFMKEKWGDALNNDPAYNPNLTLKHEDFRIGNPTC</sequence>
<dbReference type="CDD" id="cd04186">
    <property type="entry name" value="GT_2_like_c"/>
    <property type="match status" value="1"/>
</dbReference>
<keyword evidence="3" id="KW-1185">Reference proteome</keyword>
<evidence type="ECO:0000313" key="3">
    <source>
        <dbReference type="Proteomes" id="UP000244906"/>
    </source>
</evidence>
<name>A0A2V1GZ40_9GAMM</name>
<feature type="domain" description="Glycosyltransferase 2-like" evidence="1">
    <location>
        <begin position="50"/>
        <end position="189"/>
    </location>
</feature>
<evidence type="ECO:0000259" key="1">
    <source>
        <dbReference type="Pfam" id="PF00535"/>
    </source>
</evidence>
<organism evidence="2 3">
    <name type="scientific">Pelagibaculum spongiae</name>
    <dbReference type="NCBI Taxonomy" id="2080658"/>
    <lineage>
        <taxon>Bacteria</taxon>
        <taxon>Pseudomonadati</taxon>
        <taxon>Pseudomonadota</taxon>
        <taxon>Gammaproteobacteria</taxon>
        <taxon>Oceanospirillales</taxon>
        <taxon>Pelagibaculum</taxon>
    </lineage>
</organism>
<dbReference type="AlphaFoldDB" id="A0A2V1GZ40"/>
<proteinExistence type="predicted"/>
<dbReference type="CDD" id="cd04184">
    <property type="entry name" value="GT2_RfbC_Mx_like"/>
    <property type="match status" value="1"/>
</dbReference>
<dbReference type="PANTHER" id="PTHR43179">
    <property type="entry name" value="RHAMNOSYLTRANSFERASE WBBL"/>
    <property type="match status" value="1"/>
</dbReference>
<evidence type="ECO:0000313" key="2">
    <source>
        <dbReference type="EMBL" id="PVZ70234.1"/>
    </source>
</evidence>
<keyword evidence="2" id="KW-0808">Transferase</keyword>
<dbReference type="GO" id="GO:0016757">
    <property type="term" value="F:glycosyltransferase activity"/>
    <property type="evidence" value="ECO:0007669"/>
    <property type="project" value="UniProtKB-KW"/>
</dbReference>
<dbReference type="Gene3D" id="3.90.550.10">
    <property type="entry name" value="Spore Coat Polysaccharide Biosynthesis Protein SpsA, Chain A"/>
    <property type="match status" value="2"/>
</dbReference>
<accession>A0A2V1GZ40</accession>
<dbReference type="PANTHER" id="PTHR43179:SF7">
    <property type="entry name" value="RHAMNOSYLTRANSFERASE WBBL"/>
    <property type="match status" value="1"/>
</dbReference>
<protein>
    <submittedName>
        <fullName evidence="2">Glycosyltransferase family 2 protein</fullName>
    </submittedName>
</protein>